<dbReference type="InterPro" id="IPR053022">
    <property type="entry name" value="Chloroplast_translocon_comp"/>
</dbReference>
<sequence length="2178" mass="241981">MTSLKLHCGFLGVPLHAHSLYLGRGQLLKRRSRSYVCARKRNDWVAQAIRFSHICGKNIELLRNAIGTTNGLNVECVREPLVWSKDFVDSLNPLWKEGLLLVRCSVFMAVISAVCLLMWYGQNKAKAYVEAKLLPHVCLVLSNYIQREVNFGKVRSISPLSITLESCSVGSHFEEFSCGEVPSMKLRLCPFASLRRGKIVVDAVLSHPSFVVVQKKDYTWLGIPSSEGSLQRHLSSEEGIDYRTKTRRIAREESSARWARERDDDAKEAAERGFILPERDSSCFQADVYDGIATRSTNVINSESLLCMDEKIHWRDLHRMNTGPDYNTKHADLEKSFGVKLPDSGLRFWSKVIKGPQKLKFKKKANETDILASGADAKRRILDRSASAAVAYFQTLSSGKFDESPQSSGGGDFMDLQSLFMQSEGDNNRSKSTHLTVDEELKSNNNDWNNTEDLGIQLPIVAQNCYNIESYIILRDPFLMALARLNAVGKLNGALAHLKSFSEDAKTDVNKQDLIVDSVQRYVDADASEVQYGQKSGNPSIEKLELQPEKLHPINMFRMKLKSGLLSFLRNLRDRFHNSFAGPIGKLKPGTGPNIEDIVSELVDEVDIVQTEQIEKMLPFSLDSVQFRGGTLMLLGYGDIEPREMDNANGYVKFQNHYGKLHVQLSGNCNMWRSDAISEDGGWLSADVFVDILEQNWHANLKVANLFAPLFERILEIPIKWSSGRATGEVHICMSRGETFPNLHGQLDVTGLGFKIFDAPSWFSDMSASLCFRGQRIFLHNAIGWFGDVPLEASGDFGIHPDEGEFHLMCQVPFVEINALMRTFKMRPLLFPLAGSVTAVFNCQGPLDAPIFVGSGMASRKVSYSVSDVPASAAYEVLLKSKESGAVAAFDRVPFSYLSANFTFNTDNCIADLYGIRATLVDGGEIRGAGNAWICPEGEVDDTAMDVNFSGNLFFDKILLRYIPDYLQAMPLKLGDLTGETKLSGSLLRPRFDIKWIAAKAEGSFSDARGDILISHDYITVNSSSVAFELYSKVQTSYLNEYWLDREVLDLKGKVPFIVEGIELDLRMRGFEFFSLVSSYPFDSPRPTHLKATGRIKFQGKIVRLSSILCDKEISSEEKMQPLHTEGNTENLIGEVSVSGLRLNQLMLAPQLIGQLSVSRGHIKLDAAGRADENLTLEAVSPLQPTYDENLQNGKLFSFSLQKGQLRANVCFRPLQSAILEVRQLPLDELELASLRGTLQRAEIQLNLQKRRGHGVLSVLRPKFSGVLGEALDMAVRWSGDVITIEKTVLEQTHSRYELQGEYVLPGTRDRNSAGKEKGGLFRKAMSGHLGTVISSMGRWRMRLEVPRAEIAEMLPLARLLSRSTDPAVRSRSKDLFIQSLRSVGLYPESLQDLLEVIRGHYTSSNEVILEHLSLPGLAELRGRWHGSLDASGGGNGDTMADFDFHGEHWEWGTYKTQRVLAVGAYSNTDGLRLERIFIQKDNATVHADGTLLGTKTNLHFAVLNFPVSLVPALVHVIESSAADTVHSLGQLLAPIKGILHMEGDLRGSLAKPECDVQVRLLDGAIGGIDLGRAEIVASLTSTSRFLFNAKFEPIIQNGHVHIQGSVPVNFVQNISSEDEDTETDKSPTTWLPGWMKERGRVAAEEAIKKNVFRDRNEEGLNTQLAESLKVLNWNFLDVGEVRVDADIKDGGMMLLTALSPYANWLQGNADITLEIRGTVEQPVVDGIASFHRASISSPVLRKPLTNFGGTVHVNSNRLCITSLESRVSRRGKLFVKGNLPLRTTEASIDDKIDLKCEILEVRAKNIISGQVDTQMQISGSILQPNISGNIKLSHGEAYLPHDKGSNGAAPFSKLPSNQSRLSGMGVNRAVASRYVSRFFSSEPPFSVTKFHQPDVKSTEGEKDIEQVSIRPNVDVRLSDLKLVLGPELRIVYPLILNFAVSGELELNGPTHPKWIKPKGVLTFENGDVNLVATQVRLKRDHLNIAKFEPEHGLDPMLDLALVGSEWQFRIQSRASNWQDKLVVTSTRTVEQDALSPSEAARVFESQLAESILEGDGQLAFKKLATATLETLMPRIEGKGEIGQARWRLVYAPQIPSLLSVDPTIDPLKSLANNISFGTEVEVQLGKRLQASIVRQMKDSEMAMQWTLIYQLTSRLRVVLQSAPSKRLLFEYSATSQG</sequence>
<comment type="caution">
    <text evidence="7">The sequence shown here is derived from an EMBL/GenBank/DDBJ whole genome shotgun (WGS) entry which is preliminary data.</text>
</comment>
<comment type="subcellular location">
    <subcellularLocation>
        <location evidence="1">Membrane</location>
        <topology evidence="1">Single-pass membrane protein</topology>
    </subcellularLocation>
</comment>
<proteinExistence type="predicted"/>
<name>A0AAV8SHN6_9ROSI</name>
<keyword evidence="2 5" id="KW-0812">Transmembrane</keyword>
<dbReference type="InterPro" id="IPR007452">
    <property type="entry name" value="TamB_C"/>
</dbReference>
<dbReference type="PANTHER" id="PTHR34457">
    <property type="entry name" value="EMBRYO DEFECTIVE 2410"/>
    <property type="match status" value="1"/>
</dbReference>
<keyword evidence="4 5" id="KW-0472">Membrane</keyword>
<dbReference type="GO" id="GO:0005886">
    <property type="term" value="C:plasma membrane"/>
    <property type="evidence" value="ECO:0007669"/>
    <property type="project" value="InterPro"/>
</dbReference>
<dbReference type="EMBL" id="JAIWQS010000011">
    <property type="protein sequence ID" value="KAJ8751742.1"/>
    <property type="molecule type" value="Genomic_DNA"/>
</dbReference>
<evidence type="ECO:0000256" key="5">
    <source>
        <dbReference type="SAM" id="Phobius"/>
    </source>
</evidence>
<dbReference type="Proteomes" id="UP001159364">
    <property type="component" value="Linkage Group LG11"/>
</dbReference>
<feature type="transmembrane region" description="Helical" evidence="5">
    <location>
        <begin position="100"/>
        <end position="120"/>
    </location>
</feature>
<evidence type="ECO:0000259" key="6">
    <source>
        <dbReference type="Pfam" id="PF04357"/>
    </source>
</evidence>
<evidence type="ECO:0000256" key="2">
    <source>
        <dbReference type="ARBA" id="ARBA00022692"/>
    </source>
</evidence>
<evidence type="ECO:0000313" key="7">
    <source>
        <dbReference type="EMBL" id="KAJ8751742.1"/>
    </source>
</evidence>
<keyword evidence="8" id="KW-1185">Reference proteome</keyword>
<dbReference type="Pfam" id="PF04357">
    <property type="entry name" value="TamB"/>
    <property type="match status" value="1"/>
</dbReference>
<reference evidence="7 8" key="1">
    <citation type="submission" date="2021-09" db="EMBL/GenBank/DDBJ databases">
        <title>Genomic insights and catalytic innovation underlie evolution of tropane alkaloids biosynthesis.</title>
        <authorList>
            <person name="Wang Y.-J."/>
            <person name="Tian T."/>
            <person name="Huang J.-P."/>
            <person name="Huang S.-X."/>
        </authorList>
    </citation>
    <scope>NUCLEOTIDE SEQUENCE [LARGE SCALE GENOMIC DNA]</scope>
    <source>
        <strain evidence="7">KIB-2018</strain>
        <tissue evidence="7">Leaf</tissue>
    </source>
</reference>
<dbReference type="PANTHER" id="PTHR34457:SF3">
    <property type="entry name" value="PROTEIN TIC236, CHLOROPLASTIC"/>
    <property type="match status" value="1"/>
</dbReference>
<keyword evidence="3 5" id="KW-1133">Transmembrane helix</keyword>
<evidence type="ECO:0000256" key="4">
    <source>
        <dbReference type="ARBA" id="ARBA00023136"/>
    </source>
</evidence>
<feature type="domain" description="Translocation and assembly module TamB C-terminal" evidence="6">
    <location>
        <begin position="1764"/>
        <end position="2158"/>
    </location>
</feature>
<accession>A0AAV8SHN6</accession>
<evidence type="ECO:0000313" key="8">
    <source>
        <dbReference type="Proteomes" id="UP001159364"/>
    </source>
</evidence>
<dbReference type="GO" id="GO:0009306">
    <property type="term" value="P:protein secretion"/>
    <property type="evidence" value="ECO:0007669"/>
    <property type="project" value="InterPro"/>
</dbReference>
<evidence type="ECO:0000256" key="1">
    <source>
        <dbReference type="ARBA" id="ARBA00004167"/>
    </source>
</evidence>
<organism evidence="7 8">
    <name type="scientific">Erythroxylum novogranatense</name>
    <dbReference type="NCBI Taxonomy" id="1862640"/>
    <lineage>
        <taxon>Eukaryota</taxon>
        <taxon>Viridiplantae</taxon>
        <taxon>Streptophyta</taxon>
        <taxon>Embryophyta</taxon>
        <taxon>Tracheophyta</taxon>
        <taxon>Spermatophyta</taxon>
        <taxon>Magnoliopsida</taxon>
        <taxon>eudicotyledons</taxon>
        <taxon>Gunneridae</taxon>
        <taxon>Pentapetalae</taxon>
        <taxon>rosids</taxon>
        <taxon>fabids</taxon>
        <taxon>Malpighiales</taxon>
        <taxon>Erythroxylaceae</taxon>
        <taxon>Erythroxylum</taxon>
    </lineage>
</organism>
<protein>
    <recommendedName>
        <fullName evidence="6">Translocation and assembly module TamB C-terminal domain-containing protein</fullName>
    </recommendedName>
</protein>
<gene>
    <name evidence="7" type="ORF">K2173_025919</name>
</gene>
<evidence type="ECO:0000256" key="3">
    <source>
        <dbReference type="ARBA" id="ARBA00022989"/>
    </source>
</evidence>